<reference evidence="3 4" key="1">
    <citation type="submission" date="2024-02" db="EMBL/GenBank/DDBJ databases">
        <title>Discinaceae phylogenomics.</title>
        <authorList>
            <person name="Dirks A.C."/>
            <person name="James T.Y."/>
        </authorList>
    </citation>
    <scope>NUCLEOTIDE SEQUENCE [LARGE SCALE GENOMIC DNA]</scope>
    <source>
        <strain evidence="3 4">ACD0624</strain>
    </source>
</reference>
<evidence type="ECO:0000256" key="1">
    <source>
        <dbReference type="SAM" id="Coils"/>
    </source>
</evidence>
<protein>
    <submittedName>
        <fullName evidence="3">Ribose-5-phosphate isomerase rki1</fullName>
        <ecNumber evidence="3">5.3.1.6</ecNumber>
    </submittedName>
</protein>
<dbReference type="Proteomes" id="UP001447188">
    <property type="component" value="Unassembled WGS sequence"/>
</dbReference>
<dbReference type="PANTHER" id="PTHR42067">
    <property type="entry name" value="YALI0C15378P"/>
    <property type="match status" value="1"/>
</dbReference>
<dbReference type="PANTHER" id="PTHR42067:SF1">
    <property type="entry name" value="MITOTIC APPARATUS PROTEIN P62"/>
    <property type="match status" value="1"/>
</dbReference>
<proteinExistence type="predicted"/>
<evidence type="ECO:0000313" key="4">
    <source>
        <dbReference type="Proteomes" id="UP001447188"/>
    </source>
</evidence>
<feature type="region of interest" description="Disordered" evidence="2">
    <location>
        <begin position="218"/>
        <end position="441"/>
    </location>
</feature>
<organism evidence="3 4">
    <name type="scientific">Discina gigas</name>
    <dbReference type="NCBI Taxonomy" id="1032678"/>
    <lineage>
        <taxon>Eukaryota</taxon>
        <taxon>Fungi</taxon>
        <taxon>Dikarya</taxon>
        <taxon>Ascomycota</taxon>
        <taxon>Pezizomycotina</taxon>
        <taxon>Pezizomycetes</taxon>
        <taxon>Pezizales</taxon>
        <taxon>Discinaceae</taxon>
        <taxon>Discina</taxon>
    </lineage>
</organism>
<accession>A0ABR3GBK0</accession>
<dbReference type="InterPro" id="IPR014751">
    <property type="entry name" value="XRCC4-like_C"/>
</dbReference>
<evidence type="ECO:0000313" key="3">
    <source>
        <dbReference type="EMBL" id="KAL0633347.1"/>
    </source>
</evidence>
<dbReference type="GO" id="GO:0004751">
    <property type="term" value="F:ribose-5-phosphate isomerase activity"/>
    <property type="evidence" value="ECO:0007669"/>
    <property type="project" value="UniProtKB-EC"/>
</dbReference>
<comment type="caution">
    <text evidence="3">The sequence shown here is derived from an EMBL/GenBank/DDBJ whole genome shotgun (WGS) entry which is preliminary data.</text>
</comment>
<gene>
    <name evidence="3" type="primary">RKI1_2</name>
    <name evidence="3" type="ORF">Q9L58_007783</name>
</gene>
<keyword evidence="1" id="KW-0175">Coiled coil</keyword>
<feature type="compositionally biased region" description="Basic and acidic residues" evidence="2">
    <location>
        <begin position="346"/>
        <end position="372"/>
    </location>
</feature>
<feature type="compositionally biased region" description="Basic residues" evidence="2">
    <location>
        <begin position="373"/>
        <end position="385"/>
    </location>
</feature>
<dbReference type="EMBL" id="JBBBZM010000129">
    <property type="protein sequence ID" value="KAL0633347.1"/>
    <property type="molecule type" value="Genomic_DNA"/>
</dbReference>
<dbReference type="Gene3D" id="1.20.5.370">
    <property type="match status" value="1"/>
</dbReference>
<sequence length="441" mass="47799">MASPAKGTLLRIPRNDSPDPDQYVLLHIAPTSSSQLLNLQMHATEGERAFETKMKQSKISDFRAKSYTGPAEELERILSALLLKTTVSEPHLLPRGVELAASVDKDCVTLTVRQDIGGIKQRIAAIKIPEAEVDIPIFEWAVESCGVLDSTSAQFESLKSRVSLQELEITKLANQLQSLVVLKKKHEETLLAKFSELLNSKKSKIRDLNRALDAANSKITIPGPAPEVDIKAESPPPATASPPKKRATRAKAAPKATTRKRKSVAPPSDSESDGFVKMDVDTKGKPASETPADGDETEDSEDFGVDAKRGDYLRQNELGQSDRSATEDEDELPPVRRPFEAFTLRAPDKRTPEPETKDAEVEAEPKTAERGGRGSRAKARGRGKGKASAPAASSPSPPPTSTRGRGRGRMATRSKPPPKEPSPSPPEDIVTGEEDTDDDEL</sequence>
<feature type="compositionally biased region" description="Acidic residues" evidence="2">
    <location>
        <begin position="292"/>
        <end position="304"/>
    </location>
</feature>
<dbReference type="SUPFAM" id="SSF58022">
    <property type="entry name" value="XRCC4, C-terminal oligomerization domain"/>
    <property type="match status" value="1"/>
</dbReference>
<name>A0ABR3GBK0_9PEZI</name>
<feature type="coiled-coil region" evidence="1">
    <location>
        <begin position="191"/>
        <end position="218"/>
    </location>
</feature>
<dbReference type="EC" id="5.3.1.6" evidence="3"/>
<feature type="compositionally biased region" description="Basic and acidic residues" evidence="2">
    <location>
        <begin position="305"/>
        <end position="314"/>
    </location>
</feature>
<feature type="compositionally biased region" description="Basic and acidic residues" evidence="2">
    <location>
        <begin position="274"/>
        <end position="286"/>
    </location>
</feature>
<keyword evidence="3" id="KW-0413">Isomerase</keyword>
<evidence type="ECO:0000256" key="2">
    <source>
        <dbReference type="SAM" id="MobiDB-lite"/>
    </source>
</evidence>
<keyword evidence="4" id="KW-1185">Reference proteome</keyword>
<feature type="compositionally biased region" description="Acidic residues" evidence="2">
    <location>
        <begin position="430"/>
        <end position="441"/>
    </location>
</feature>